<protein>
    <submittedName>
        <fullName evidence="1">Uncharacterized protein</fullName>
    </submittedName>
</protein>
<gene>
    <name evidence="1" type="ORF">TMSB3V08_LOCUS5799</name>
</gene>
<dbReference type="AlphaFoldDB" id="A0A7R9HNE7"/>
<name>A0A7R9HNE7_9NEOP</name>
<proteinExistence type="predicted"/>
<reference evidence="1" key="1">
    <citation type="submission" date="2020-11" db="EMBL/GenBank/DDBJ databases">
        <authorList>
            <person name="Tran Van P."/>
        </authorList>
    </citation>
    <scope>NUCLEOTIDE SEQUENCE</scope>
</reference>
<evidence type="ECO:0000313" key="1">
    <source>
        <dbReference type="EMBL" id="CAD7429010.1"/>
    </source>
</evidence>
<dbReference type="EMBL" id="OB793925">
    <property type="protein sequence ID" value="CAD7429010.1"/>
    <property type="molecule type" value="Genomic_DNA"/>
</dbReference>
<sequence length="453" mass="50926">MILMGNSVQGCFYREIKDVVIRHDIFYYGCDACFNIPNYKLVVNVLQLANALVVLSSTAEDGEIEVRISFGCMTKLSKLKRLTSSRLKGGTSDYANNLPVIRSSDSATGSIREERGGALMRKDAQYSSLKQLLLSSDEERKTEQTQSFYQRLNWSPITTLRSGPSLQLSLGTEQGTCPSTWADFPEFGRQLGQTSLSLAVNLGRLLLNSAVNLSKLFLNWAVNLGRLLLNWAVNLGRLLLNLSVNLGRLLLNWAVNLGRLLLNLAVNLGRLLLNLVVNLGRLLLNWAVNLGRLLLNLVVNLGRLLLNLAVSSTKRFHQMIKDKYKPSHAREPTTTIIDVKFEAQTHINESTFDWHLTRLLFVEPSERTPSDERSDMHAGRTRSNLAGAKTATILSLSKFPQPEIRYFSCMHEAQIRDEASSGRTWGRKGIFIDFKEDVERLTADRSLMLSRKQ</sequence>
<accession>A0A7R9HNE7</accession>
<organism evidence="1">
    <name type="scientific">Timema monikensis</name>
    <dbReference type="NCBI Taxonomy" id="170555"/>
    <lineage>
        <taxon>Eukaryota</taxon>
        <taxon>Metazoa</taxon>
        <taxon>Ecdysozoa</taxon>
        <taxon>Arthropoda</taxon>
        <taxon>Hexapoda</taxon>
        <taxon>Insecta</taxon>
        <taxon>Pterygota</taxon>
        <taxon>Neoptera</taxon>
        <taxon>Polyneoptera</taxon>
        <taxon>Phasmatodea</taxon>
        <taxon>Timematodea</taxon>
        <taxon>Timematoidea</taxon>
        <taxon>Timematidae</taxon>
        <taxon>Timema</taxon>
    </lineage>
</organism>